<evidence type="ECO:0000256" key="5">
    <source>
        <dbReference type="ARBA" id="ARBA00022741"/>
    </source>
</evidence>
<dbReference type="InterPro" id="IPR003379">
    <property type="entry name" value="Carboxylase_cons_dom"/>
</dbReference>
<evidence type="ECO:0000256" key="6">
    <source>
        <dbReference type="ARBA" id="ARBA00022840"/>
    </source>
</evidence>
<keyword evidence="6 8" id="KW-0067">ATP-binding</keyword>
<dbReference type="GO" id="GO:0004736">
    <property type="term" value="F:pyruvate carboxylase activity"/>
    <property type="evidence" value="ECO:0007669"/>
    <property type="project" value="UniProtKB-EC"/>
</dbReference>
<dbReference type="InterPro" id="IPR005479">
    <property type="entry name" value="CPAse_ATP-bd"/>
</dbReference>
<dbReference type="Proteomes" id="UP000249915">
    <property type="component" value="Unassembled WGS sequence"/>
</dbReference>
<dbReference type="GO" id="GO:0046872">
    <property type="term" value="F:metal ion binding"/>
    <property type="evidence" value="ECO:0007669"/>
    <property type="project" value="UniProtKB-KW"/>
</dbReference>
<dbReference type="NCBIfam" id="NF009554">
    <property type="entry name" value="PRK12999.1"/>
    <property type="match status" value="1"/>
</dbReference>
<dbReference type="FunFam" id="3.10.600.10:FF:000003">
    <property type="entry name" value="Pyruvate carboxylase"/>
    <property type="match status" value="1"/>
</dbReference>
<dbReference type="EMBL" id="MASW01000002">
    <property type="protein sequence ID" value="PXY27067.1"/>
    <property type="molecule type" value="Genomic_DNA"/>
</dbReference>
<dbReference type="InterPro" id="IPR000891">
    <property type="entry name" value="PYR_CT"/>
</dbReference>
<dbReference type="PROSITE" id="PS00867">
    <property type="entry name" value="CPSASE_2"/>
    <property type="match status" value="1"/>
</dbReference>
<reference evidence="10 11" key="1">
    <citation type="submission" date="2016-07" db="EMBL/GenBank/DDBJ databases">
        <title>Draft genome sequence of Prauserella muralis DSM 45305, isolated from a mould-covered wall in an indoor environment.</title>
        <authorList>
            <person name="Ruckert C."/>
            <person name="Albersmeier A."/>
            <person name="Jiang C.-L."/>
            <person name="Jiang Y."/>
            <person name="Kalinowski J."/>
            <person name="Schneider O."/>
            <person name="Winkler A."/>
            <person name="Zotchev S.B."/>
        </authorList>
    </citation>
    <scope>NUCLEOTIDE SEQUENCE [LARGE SCALE GENOMIC DNA]</scope>
    <source>
        <strain evidence="10 11">DSM 45305</strain>
    </source>
</reference>
<dbReference type="SUPFAM" id="SSF51246">
    <property type="entry name" value="Rudiment single hybrid motif"/>
    <property type="match status" value="1"/>
</dbReference>
<dbReference type="FunFam" id="3.30.470.20:FF:000012">
    <property type="entry name" value="Pyruvate carboxylase"/>
    <property type="match status" value="1"/>
</dbReference>
<evidence type="ECO:0000256" key="4">
    <source>
        <dbReference type="ARBA" id="ARBA00022723"/>
    </source>
</evidence>
<evidence type="ECO:0000313" key="11">
    <source>
        <dbReference type="Proteomes" id="UP000249915"/>
    </source>
</evidence>
<dbReference type="PROSITE" id="PS50975">
    <property type="entry name" value="ATP_GRASP"/>
    <property type="match status" value="1"/>
</dbReference>
<dbReference type="Pfam" id="PF02436">
    <property type="entry name" value="PYC_OADA"/>
    <property type="match status" value="1"/>
</dbReference>
<dbReference type="OrthoDB" id="4435847at2"/>
<keyword evidence="7 8" id="KW-0092">Biotin</keyword>
<comment type="caution">
    <text evidence="10">The sequence shown here is derived from an EMBL/GenBank/DDBJ whole genome shotgun (WGS) entry which is preliminary data.</text>
</comment>
<keyword evidence="10" id="KW-0670">Pyruvate</keyword>
<dbReference type="GO" id="GO:0006094">
    <property type="term" value="P:gluconeogenesis"/>
    <property type="evidence" value="ECO:0007669"/>
    <property type="project" value="InterPro"/>
</dbReference>
<evidence type="ECO:0000256" key="7">
    <source>
        <dbReference type="ARBA" id="ARBA00023267"/>
    </source>
</evidence>
<feature type="region of interest" description="Disordered" evidence="9">
    <location>
        <begin position="478"/>
        <end position="506"/>
    </location>
</feature>
<dbReference type="SUPFAM" id="SSF89000">
    <property type="entry name" value="post-HMGL domain-like"/>
    <property type="match status" value="1"/>
</dbReference>
<dbReference type="NCBIfam" id="NF006761">
    <property type="entry name" value="PRK09282.1"/>
    <property type="match status" value="1"/>
</dbReference>
<dbReference type="InterPro" id="IPR005481">
    <property type="entry name" value="BC-like_N"/>
</dbReference>
<dbReference type="SMART" id="SM00878">
    <property type="entry name" value="Biotin_carb_C"/>
    <property type="match status" value="1"/>
</dbReference>
<dbReference type="InterPro" id="IPR000089">
    <property type="entry name" value="Biotin_lipoyl"/>
</dbReference>
<keyword evidence="3 8" id="KW-0436">Ligase</keyword>
<dbReference type="RefSeq" id="WP_112281069.1">
    <property type="nucleotide sequence ID" value="NZ_MASW01000002.1"/>
</dbReference>
<dbReference type="Pfam" id="PF00682">
    <property type="entry name" value="HMGL-like"/>
    <property type="match status" value="1"/>
</dbReference>
<dbReference type="Gene3D" id="2.40.50.100">
    <property type="match status" value="1"/>
</dbReference>
<feature type="compositionally biased region" description="Basic and acidic residues" evidence="9">
    <location>
        <begin position="478"/>
        <end position="490"/>
    </location>
</feature>
<comment type="cofactor">
    <cofactor evidence="1 8">
        <name>biotin</name>
        <dbReference type="ChEBI" id="CHEBI:57586"/>
    </cofactor>
</comment>
<dbReference type="PANTHER" id="PTHR43778">
    <property type="entry name" value="PYRUVATE CARBOXYLASE"/>
    <property type="match status" value="1"/>
</dbReference>
<evidence type="ECO:0000256" key="9">
    <source>
        <dbReference type="SAM" id="MobiDB-lite"/>
    </source>
</evidence>
<dbReference type="PANTHER" id="PTHR43778:SF2">
    <property type="entry name" value="PYRUVATE CARBOXYLASE, MITOCHONDRIAL"/>
    <property type="match status" value="1"/>
</dbReference>
<dbReference type="FunFam" id="3.20.20.70:FF:000120">
    <property type="entry name" value="Pyruvate carboxylase"/>
    <property type="match status" value="1"/>
</dbReference>
<dbReference type="CDD" id="cd07937">
    <property type="entry name" value="DRE_TIM_PC_TC_5S"/>
    <property type="match status" value="1"/>
</dbReference>
<dbReference type="SUPFAM" id="SSF51230">
    <property type="entry name" value="Single hybrid motif"/>
    <property type="match status" value="1"/>
</dbReference>
<dbReference type="InterPro" id="IPR055268">
    <property type="entry name" value="PCB-like"/>
</dbReference>
<dbReference type="PROSITE" id="PS50979">
    <property type="entry name" value="BC"/>
    <property type="match status" value="1"/>
</dbReference>
<evidence type="ECO:0000256" key="1">
    <source>
        <dbReference type="ARBA" id="ARBA00001953"/>
    </source>
</evidence>
<dbReference type="InterPro" id="IPR011054">
    <property type="entry name" value="Rudment_hybrid_motif"/>
</dbReference>
<sequence length="1124" mass="121385">MFRKVLVANRGEIAIRAFRAAYELGAGTVAVFPHEDRNSLHRLKADEAYEIGEPGHPVRAYLSVDEIVRAARRAGADAVYPGYGFLSENPDLARACEDAGITFVGPSADILELTGNKARAVAAAREAGVPVLGSSAPSSDVDALAAAAEELGFPVFVKAVAGGGGRGMRRVEDPAQLRDAIEAASREAESAFGDPTVFLEKAVVEPRHIEVQILADGEGNVIHLFERDCSVQRRHQKVIELAPAPNLDPELRERICADAVKFARQIGYRNAGTVEFLVDRDGNHVFIEMNPRIQVEHTVTEEVTDVDLVQSQLRIASGQTLADLDLAQEKVYLRGAAMQCRITTEDPANGFRPDTGMISAYRSPGGSGIRLDGGTAFSGTEISAHFDSMLVKLTCRGRTFATAVGRARRALAEFRIRGVATNIPFLQAVLDDPDFQAGRVTTAFIEERPHLLTARHSADRGTRLLTYLADVTVNKPNGERPRLIDPDRKVPALPEGEPPAGSKQKLTELGPEGFARWIRESSTVGVTDTTFRDAHQSLLATRVRTKDLLAIAPVVARTVPQLLSVECWGGATYDVALRFLAEDPWERLAALREAMPNLCLQMLLRGRNTVGYTPYPTEVTDAFVEEATETGIDIFRIFDALNDVEQMRPAIEAVRATGSAVAEVAMCYTSDLSNPAEKVYTLDYYLKLAEQIVGAGAHVLAIKDMAGLLRAPAAVKLVTALRREFDLPVHIHTHDTAGGQLGTYLAAIGAGADAVDGAVASMAGTTSQPSLSAIVAATDYSDRPTGLDLQAIGELEPYWEIVRKIYAPFEAGLASPTGRVYHHEIPGGQLSNLRTQARALGLGDRFEDIEAMYAAADRILGHLVKVTPSSKVVGDLALHLVGAGVSPEEFEAEPGRFDIPDSVIGFLRGELGDPPGGWPEPFRTKALEGRAEPRPVAELTEADREELEKDRRAALNRLLFPGPTKEFETHREAYGDTSVLPSKDFFYGLRPGEEYAVDLEPGVRLLIELEAIGEADERGMRTVMATLNGQLRPIQVRDRSVASDLPAKEKADKNNPKHVAAPFAGVVTAQVAEGDRIEAGATVATIEAMKMEAAITAQEGGVVQRLAINNVQQVEGGDLLIVLE</sequence>
<dbReference type="Gene3D" id="3.10.600.10">
    <property type="entry name" value="pyruvate carboxylase f1077a mutant domain"/>
    <property type="match status" value="1"/>
</dbReference>
<dbReference type="Pfam" id="PF00289">
    <property type="entry name" value="Biotin_carb_N"/>
    <property type="match status" value="1"/>
</dbReference>
<dbReference type="AlphaFoldDB" id="A0A2V4AZ69"/>
<dbReference type="SUPFAM" id="SSF51569">
    <property type="entry name" value="Aldolase"/>
    <property type="match status" value="1"/>
</dbReference>
<dbReference type="InterPro" id="IPR011053">
    <property type="entry name" value="Single_hybrid_motif"/>
</dbReference>
<accession>A0A2V4AZ69</accession>
<dbReference type="InterPro" id="IPR011761">
    <property type="entry name" value="ATP-grasp"/>
</dbReference>
<dbReference type="InterPro" id="IPR011764">
    <property type="entry name" value="Biotin_carboxylation_dom"/>
</dbReference>
<dbReference type="SUPFAM" id="SSF56059">
    <property type="entry name" value="Glutathione synthetase ATP-binding domain-like"/>
    <property type="match status" value="1"/>
</dbReference>
<keyword evidence="5 8" id="KW-0547">Nucleotide-binding</keyword>
<gene>
    <name evidence="10" type="ORF">BAY60_11310</name>
</gene>
<dbReference type="Pfam" id="PF00364">
    <property type="entry name" value="Biotin_lipoyl"/>
    <property type="match status" value="1"/>
</dbReference>
<keyword evidence="11" id="KW-1185">Reference proteome</keyword>
<comment type="function">
    <text evidence="8">Catalyzes a 2-step reaction, involving the ATP-dependent carboxylation of the covalently attached biotin in the first step and the transfer of the carboxyl group to pyruvate in the second.</text>
</comment>
<dbReference type="InterPro" id="IPR016185">
    <property type="entry name" value="PreATP-grasp_dom_sf"/>
</dbReference>
<dbReference type="FunFam" id="3.30.1490.20:FF:000003">
    <property type="entry name" value="acetyl-CoA carboxylase isoform X1"/>
    <property type="match status" value="1"/>
</dbReference>
<dbReference type="FunFam" id="2.40.50.100:FF:000003">
    <property type="entry name" value="Acetyl-CoA carboxylase biotin carboxyl carrier protein"/>
    <property type="match status" value="1"/>
</dbReference>
<dbReference type="SUPFAM" id="SSF52440">
    <property type="entry name" value="PreATP-grasp domain"/>
    <property type="match status" value="1"/>
</dbReference>
<dbReference type="Pfam" id="PF02786">
    <property type="entry name" value="CPSase_L_D2"/>
    <property type="match status" value="1"/>
</dbReference>
<proteinExistence type="predicted"/>
<dbReference type="Gene3D" id="3.20.20.70">
    <property type="entry name" value="Aldolase class I"/>
    <property type="match status" value="1"/>
</dbReference>
<dbReference type="InterPro" id="IPR005482">
    <property type="entry name" value="Biotin_COase_C"/>
</dbReference>
<dbReference type="PROSITE" id="PS50991">
    <property type="entry name" value="PYR_CT"/>
    <property type="match status" value="1"/>
</dbReference>
<evidence type="ECO:0000256" key="2">
    <source>
        <dbReference type="ARBA" id="ARBA00013057"/>
    </source>
</evidence>
<comment type="catalytic activity">
    <reaction evidence="8">
        <text>hydrogencarbonate + pyruvate + ATP = oxaloacetate + ADP + phosphate + H(+)</text>
        <dbReference type="Rhea" id="RHEA:20844"/>
        <dbReference type="ChEBI" id="CHEBI:15361"/>
        <dbReference type="ChEBI" id="CHEBI:15378"/>
        <dbReference type="ChEBI" id="CHEBI:16452"/>
        <dbReference type="ChEBI" id="CHEBI:17544"/>
        <dbReference type="ChEBI" id="CHEBI:30616"/>
        <dbReference type="ChEBI" id="CHEBI:43474"/>
        <dbReference type="ChEBI" id="CHEBI:456216"/>
        <dbReference type="EC" id="6.4.1.1"/>
    </reaction>
</comment>
<keyword evidence="4" id="KW-0479">Metal-binding</keyword>
<evidence type="ECO:0000256" key="8">
    <source>
        <dbReference type="PIRNR" id="PIRNR001594"/>
    </source>
</evidence>
<dbReference type="GO" id="GO:0005737">
    <property type="term" value="C:cytoplasm"/>
    <property type="evidence" value="ECO:0007669"/>
    <property type="project" value="TreeGrafter"/>
</dbReference>
<dbReference type="InterPro" id="IPR013785">
    <property type="entry name" value="Aldolase_TIM"/>
</dbReference>
<protein>
    <recommendedName>
        <fullName evidence="2 8">Pyruvate carboxylase</fullName>
        <ecNumber evidence="2 8">6.4.1.1</ecNumber>
    </recommendedName>
</protein>
<evidence type="ECO:0000313" key="10">
    <source>
        <dbReference type="EMBL" id="PXY27067.1"/>
    </source>
</evidence>
<dbReference type="PIRSF" id="PIRSF001594">
    <property type="entry name" value="Pyruv_carbox"/>
    <property type="match status" value="1"/>
</dbReference>
<dbReference type="PROSITE" id="PS50968">
    <property type="entry name" value="BIOTINYL_LIPOYL"/>
    <property type="match status" value="1"/>
</dbReference>
<dbReference type="CDD" id="cd06850">
    <property type="entry name" value="biotinyl_domain"/>
    <property type="match status" value="1"/>
</dbReference>
<organism evidence="10 11">
    <name type="scientific">Prauserella muralis</name>
    <dbReference type="NCBI Taxonomy" id="588067"/>
    <lineage>
        <taxon>Bacteria</taxon>
        <taxon>Bacillati</taxon>
        <taxon>Actinomycetota</taxon>
        <taxon>Actinomycetes</taxon>
        <taxon>Pseudonocardiales</taxon>
        <taxon>Pseudonocardiaceae</taxon>
        <taxon>Prauserella</taxon>
    </lineage>
</organism>
<dbReference type="GO" id="GO:0005524">
    <property type="term" value="F:ATP binding"/>
    <property type="evidence" value="ECO:0007669"/>
    <property type="project" value="UniProtKB-UniRule"/>
</dbReference>
<evidence type="ECO:0000256" key="3">
    <source>
        <dbReference type="ARBA" id="ARBA00022598"/>
    </source>
</evidence>
<name>A0A2V4AZ69_9PSEU</name>
<dbReference type="Gene3D" id="3.30.470.20">
    <property type="entry name" value="ATP-grasp fold, B domain"/>
    <property type="match status" value="1"/>
</dbReference>
<dbReference type="EC" id="6.4.1.1" evidence="2 8"/>
<dbReference type="NCBIfam" id="TIGR01235">
    <property type="entry name" value="pyruv_carbox"/>
    <property type="match status" value="1"/>
</dbReference>
<dbReference type="Pfam" id="PF02785">
    <property type="entry name" value="Biotin_carb_C"/>
    <property type="match status" value="1"/>
</dbReference>
<dbReference type="InterPro" id="IPR005930">
    <property type="entry name" value="Pyruv_COase"/>
</dbReference>